<dbReference type="Gene3D" id="3.40.50.2020">
    <property type="match status" value="1"/>
</dbReference>
<dbReference type="Proteomes" id="UP000830835">
    <property type="component" value="Unassembled WGS sequence"/>
</dbReference>
<dbReference type="CDD" id="cd06223">
    <property type="entry name" value="PRTases_typeI"/>
    <property type="match status" value="1"/>
</dbReference>
<keyword evidence="4" id="KW-1185">Reference proteome</keyword>
<sequence>MGWLDWWILPPCPLCQRTAQAVFCQDCQRKLQADQVATWPIETTPWPLYAWGLHRGGLRRAIYQLKYEGQRRIGSVLGEWLGSCWRKHNRQRQPFTVLPIPLHQERLQQRGYNQAALISQAFCEQTGLRHLPQGLVRIRATAAQHELNPLQRQQNLLGAFALQSIPSTPVLLVDDIYTTGSTIRAAEQALATAGIPLVGVVVAARAQPAATQAQIPTPLWPTPLPLN</sequence>
<dbReference type="PANTHER" id="PTHR47505:SF1">
    <property type="entry name" value="DNA UTILIZATION PROTEIN YHGH"/>
    <property type="match status" value="1"/>
</dbReference>
<protein>
    <submittedName>
        <fullName evidence="3">ComF family protein</fullName>
    </submittedName>
</protein>
<evidence type="ECO:0000259" key="2">
    <source>
        <dbReference type="Pfam" id="PF00156"/>
    </source>
</evidence>
<dbReference type="EMBL" id="JAFIRA010000003">
    <property type="protein sequence ID" value="MCJ2541794.1"/>
    <property type="molecule type" value="Genomic_DNA"/>
</dbReference>
<comment type="similarity">
    <text evidence="1">Belongs to the ComF/GntX family.</text>
</comment>
<gene>
    <name evidence="3" type="ORF">JX360_02550</name>
</gene>
<dbReference type="InterPro" id="IPR051910">
    <property type="entry name" value="ComF/GntX_DNA_util-trans"/>
</dbReference>
<dbReference type="Pfam" id="PF00156">
    <property type="entry name" value="Pribosyltran"/>
    <property type="match status" value="1"/>
</dbReference>
<feature type="domain" description="Phosphoribosyltransferase" evidence="2">
    <location>
        <begin position="130"/>
        <end position="206"/>
    </location>
</feature>
<evidence type="ECO:0000256" key="1">
    <source>
        <dbReference type="ARBA" id="ARBA00008007"/>
    </source>
</evidence>
<dbReference type="InterPro" id="IPR000836">
    <property type="entry name" value="PRTase_dom"/>
</dbReference>
<proteinExistence type="inferred from homology"/>
<accession>A0ABT0C7M7</accession>
<organism evidence="3 4">
    <name type="scientific">Thermostichus vulcanus str. 'Rupite'</name>
    <dbReference type="NCBI Taxonomy" id="2813851"/>
    <lineage>
        <taxon>Bacteria</taxon>
        <taxon>Bacillati</taxon>
        <taxon>Cyanobacteriota</taxon>
        <taxon>Cyanophyceae</taxon>
        <taxon>Thermostichales</taxon>
        <taxon>Thermostichaceae</taxon>
        <taxon>Thermostichus</taxon>
    </lineage>
</organism>
<dbReference type="PANTHER" id="PTHR47505">
    <property type="entry name" value="DNA UTILIZATION PROTEIN YHGH"/>
    <property type="match status" value="1"/>
</dbReference>
<dbReference type="SUPFAM" id="SSF53271">
    <property type="entry name" value="PRTase-like"/>
    <property type="match status" value="1"/>
</dbReference>
<evidence type="ECO:0000313" key="4">
    <source>
        <dbReference type="Proteomes" id="UP000830835"/>
    </source>
</evidence>
<reference evidence="3" key="1">
    <citation type="submission" date="2021-02" db="EMBL/GenBank/DDBJ databases">
        <title>The CRISPR/cas machinery reduction and long-range gene transfer in the hot spring cyanobacterium Synechococcus.</title>
        <authorList>
            <person name="Dvorak P."/>
            <person name="Jahodarova E."/>
            <person name="Hasler P."/>
            <person name="Poulickova A."/>
        </authorList>
    </citation>
    <scope>NUCLEOTIDE SEQUENCE</scope>
    <source>
        <strain evidence="3">Rupite</strain>
    </source>
</reference>
<dbReference type="RefSeq" id="WP_244348991.1">
    <property type="nucleotide sequence ID" value="NZ_JAFIRA010000003.1"/>
</dbReference>
<name>A0ABT0C7M7_THEVL</name>
<dbReference type="InterPro" id="IPR029057">
    <property type="entry name" value="PRTase-like"/>
</dbReference>
<evidence type="ECO:0000313" key="3">
    <source>
        <dbReference type="EMBL" id="MCJ2541794.1"/>
    </source>
</evidence>
<comment type="caution">
    <text evidence="3">The sequence shown here is derived from an EMBL/GenBank/DDBJ whole genome shotgun (WGS) entry which is preliminary data.</text>
</comment>